<dbReference type="Pfam" id="PF02518">
    <property type="entry name" value="HATPase_c"/>
    <property type="match status" value="1"/>
</dbReference>
<keyword evidence="6" id="KW-0418">Kinase</keyword>
<protein>
    <recommendedName>
        <fullName evidence="2">histidine kinase</fullName>
        <ecNumber evidence="2">2.7.13.3</ecNumber>
    </recommendedName>
</protein>
<keyword evidence="3" id="KW-0597">Phosphoprotein</keyword>
<reference evidence="10 11" key="1">
    <citation type="submission" date="2023-04" db="EMBL/GenBank/DDBJ databases">
        <authorList>
            <person name="Hsu D."/>
        </authorList>
    </citation>
    <scope>NUCLEOTIDE SEQUENCE [LARGE SCALE GENOMIC DNA]</scope>
    <source>
        <strain evidence="10 11">MK1</strain>
    </source>
</reference>
<evidence type="ECO:0000256" key="1">
    <source>
        <dbReference type="ARBA" id="ARBA00000085"/>
    </source>
</evidence>
<dbReference type="PRINTS" id="PR00344">
    <property type="entry name" value="BCTRLSENSOR"/>
</dbReference>
<dbReference type="CDD" id="cd00082">
    <property type="entry name" value="HisKA"/>
    <property type="match status" value="1"/>
</dbReference>
<feature type="domain" description="Histidine kinase" evidence="9">
    <location>
        <begin position="230"/>
        <end position="433"/>
    </location>
</feature>
<dbReference type="SMART" id="SM00387">
    <property type="entry name" value="HATPase_c"/>
    <property type="match status" value="1"/>
</dbReference>
<evidence type="ECO:0000256" key="6">
    <source>
        <dbReference type="ARBA" id="ARBA00022777"/>
    </source>
</evidence>
<dbReference type="InterPro" id="IPR029016">
    <property type="entry name" value="GAF-like_dom_sf"/>
</dbReference>
<dbReference type="PANTHER" id="PTHR43065:SF10">
    <property type="entry name" value="PEROXIDE STRESS-ACTIVATED HISTIDINE KINASE MAK3"/>
    <property type="match status" value="1"/>
</dbReference>
<dbReference type="AlphaFoldDB" id="A0AAU0UIQ3"/>
<evidence type="ECO:0000313" key="10">
    <source>
        <dbReference type="EMBL" id="WRO21188.1"/>
    </source>
</evidence>
<dbReference type="CDD" id="cd00075">
    <property type="entry name" value="HATPase"/>
    <property type="match status" value="1"/>
</dbReference>
<dbReference type="SMART" id="SM00388">
    <property type="entry name" value="HisKA"/>
    <property type="match status" value="1"/>
</dbReference>
<evidence type="ECO:0000256" key="8">
    <source>
        <dbReference type="ARBA" id="ARBA00023012"/>
    </source>
</evidence>
<organism evidence="10 11">
    <name type="scientific">Metallumcola ferriviriculae</name>
    <dbReference type="NCBI Taxonomy" id="3039180"/>
    <lineage>
        <taxon>Bacteria</taxon>
        <taxon>Bacillati</taxon>
        <taxon>Bacillota</taxon>
        <taxon>Clostridia</taxon>
        <taxon>Neomoorellales</taxon>
        <taxon>Desulfitibacteraceae</taxon>
        <taxon>Metallumcola</taxon>
    </lineage>
</organism>
<dbReference type="GO" id="GO:0000155">
    <property type="term" value="F:phosphorelay sensor kinase activity"/>
    <property type="evidence" value="ECO:0007669"/>
    <property type="project" value="InterPro"/>
</dbReference>
<comment type="catalytic activity">
    <reaction evidence="1">
        <text>ATP + protein L-histidine = ADP + protein N-phospho-L-histidine.</text>
        <dbReference type="EC" id="2.7.13.3"/>
    </reaction>
</comment>
<dbReference type="EC" id="2.7.13.3" evidence="2"/>
<keyword evidence="4" id="KW-0808">Transferase</keyword>
<evidence type="ECO:0000256" key="2">
    <source>
        <dbReference type="ARBA" id="ARBA00012438"/>
    </source>
</evidence>
<dbReference type="InterPro" id="IPR005467">
    <property type="entry name" value="His_kinase_dom"/>
</dbReference>
<dbReference type="Gene3D" id="3.30.565.10">
    <property type="entry name" value="Histidine kinase-like ATPase, C-terminal domain"/>
    <property type="match status" value="1"/>
</dbReference>
<evidence type="ECO:0000256" key="7">
    <source>
        <dbReference type="ARBA" id="ARBA00022840"/>
    </source>
</evidence>
<sequence length="434" mass="48069">MLKMVTYKFHYPQTNEELKEWEAVLQKTNIKRFTAESWIRCKKLGIDPGNVNCKILREEELRAKRDANKDLIEAAKPYLQQLSLSLYGTHHMVVLSDNKGWIIDAYGTPQKLGGEDTALCLGANWAEETIGNNGLGTALVTGEPVIVCGEDHYCLIYHSYRCLGVPLRNKEGSIIGAIGVTVPAEFPDPIKLISALTSAGSIEQTLIDRHAEKAITKSNLSASTDKLLATAVHDLKNPMTVIKGISQLGVTNAVTEKERGYFREIVAQIDYLADMMEDVLGLYSEERFEEENPSNVVQQVLGEIAFLCKYKGIILTSSIEGEALATLQVKAFKRAIYNLLLNAVQVLDSGGKLFVSTSFLNNEFSIKIEDNGPGISENIQGTLFEPFVYERQGGNGLGLYMVQVTIKKHGGKIWFETDHDKGTIFFIKLPATSK</sequence>
<keyword evidence="8" id="KW-0902">Two-component regulatory system</keyword>
<keyword evidence="11" id="KW-1185">Reference proteome</keyword>
<dbReference type="InterPro" id="IPR036890">
    <property type="entry name" value="HATPase_C_sf"/>
</dbReference>
<dbReference type="Gene3D" id="3.30.450.40">
    <property type="match status" value="1"/>
</dbReference>
<dbReference type="EMBL" id="CP121694">
    <property type="protein sequence ID" value="WRO21188.1"/>
    <property type="molecule type" value="Genomic_DNA"/>
</dbReference>
<evidence type="ECO:0000259" key="9">
    <source>
        <dbReference type="PROSITE" id="PS50109"/>
    </source>
</evidence>
<dbReference type="InterPro" id="IPR003661">
    <property type="entry name" value="HisK_dim/P_dom"/>
</dbReference>
<dbReference type="InterPro" id="IPR003594">
    <property type="entry name" value="HATPase_dom"/>
</dbReference>
<evidence type="ECO:0000256" key="4">
    <source>
        <dbReference type="ARBA" id="ARBA00022679"/>
    </source>
</evidence>
<evidence type="ECO:0000313" key="11">
    <source>
        <dbReference type="Proteomes" id="UP001329915"/>
    </source>
</evidence>
<evidence type="ECO:0000256" key="3">
    <source>
        <dbReference type="ARBA" id="ARBA00022553"/>
    </source>
</evidence>
<name>A0AAU0UIQ3_9FIRM</name>
<proteinExistence type="predicted"/>
<dbReference type="SUPFAM" id="SSF55874">
    <property type="entry name" value="ATPase domain of HSP90 chaperone/DNA topoisomerase II/histidine kinase"/>
    <property type="match status" value="1"/>
</dbReference>
<dbReference type="Gene3D" id="1.10.287.130">
    <property type="match status" value="1"/>
</dbReference>
<keyword evidence="7 10" id="KW-0067">ATP-binding</keyword>
<accession>A0AAU0UIQ3</accession>
<dbReference type="PANTHER" id="PTHR43065">
    <property type="entry name" value="SENSOR HISTIDINE KINASE"/>
    <property type="match status" value="1"/>
</dbReference>
<dbReference type="KEGG" id="dbc:MFMK1_000984"/>
<dbReference type="Pfam" id="PF01590">
    <property type="entry name" value="GAF"/>
    <property type="match status" value="1"/>
</dbReference>
<dbReference type="RefSeq" id="WP_366924044.1">
    <property type="nucleotide sequence ID" value="NZ_CP121694.1"/>
</dbReference>
<dbReference type="SUPFAM" id="SSF47384">
    <property type="entry name" value="Homodimeric domain of signal transducing histidine kinase"/>
    <property type="match status" value="1"/>
</dbReference>
<dbReference type="SUPFAM" id="SSF55781">
    <property type="entry name" value="GAF domain-like"/>
    <property type="match status" value="1"/>
</dbReference>
<dbReference type="InterPro" id="IPR003018">
    <property type="entry name" value="GAF"/>
</dbReference>
<dbReference type="InterPro" id="IPR004358">
    <property type="entry name" value="Sig_transdc_His_kin-like_C"/>
</dbReference>
<dbReference type="PROSITE" id="PS50109">
    <property type="entry name" value="HIS_KIN"/>
    <property type="match status" value="1"/>
</dbReference>
<dbReference type="Pfam" id="PF00512">
    <property type="entry name" value="HisKA"/>
    <property type="match status" value="1"/>
</dbReference>
<dbReference type="InterPro" id="IPR036097">
    <property type="entry name" value="HisK_dim/P_sf"/>
</dbReference>
<keyword evidence="5" id="KW-0547">Nucleotide-binding</keyword>
<evidence type="ECO:0000256" key="5">
    <source>
        <dbReference type="ARBA" id="ARBA00022741"/>
    </source>
</evidence>
<gene>
    <name evidence="10" type="ORF">MFMK1_000984</name>
</gene>
<dbReference type="GO" id="GO:0005524">
    <property type="term" value="F:ATP binding"/>
    <property type="evidence" value="ECO:0007669"/>
    <property type="project" value="UniProtKB-KW"/>
</dbReference>
<dbReference type="Proteomes" id="UP001329915">
    <property type="component" value="Chromosome"/>
</dbReference>